<dbReference type="Pfam" id="PF12005">
    <property type="entry name" value="DUF3499"/>
    <property type="match status" value="1"/>
</dbReference>
<dbReference type="AlphaFoldDB" id="A0A2I1P8Q9"/>
<dbReference type="InterPro" id="IPR021888">
    <property type="entry name" value="DUF3499"/>
</dbReference>
<comment type="caution">
    <text evidence="2">The sequence shown here is derived from an EMBL/GenBank/DDBJ whole genome shotgun (WGS) entry which is preliminary data.</text>
</comment>
<dbReference type="Proteomes" id="UP000234206">
    <property type="component" value="Unassembled WGS sequence"/>
</dbReference>
<evidence type="ECO:0000256" key="1">
    <source>
        <dbReference type="SAM" id="MobiDB-lite"/>
    </source>
</evidence>
<organism evidence="2 3">
    <name type="scientific">Kytococcus schroeteri</name>
    <dbReference type="NCBI Taxonomy" id="138300"/>
    <lineage>
        <taxon>Bacteria</taxon>
        <taxon>Bacillati</taxon>
        <taxon>Actinomycetota</taxon>
        <taxon>Actinomycetes</taxon>
        <taxon>Micrococcales</taxon>
        <taxon>Kytococcaceae</taxon>
        <taxon>Kytococcus</taxon>
    </lineage>
</organism>
<dbReference type="EMBL" id="PKIZ01000021">
    <property type="protein sequence ID" value="PKZ41017.1"/>
    <property type="molecule type" value="Genomic_DNA"/>
</dbReference>
<protein>
    <submittedName>
        <fullName evidence="2">DUF3499 domain-containing protein</fullName>
    </submittedName>
</protein>
<evidence type="ECO:0000313" key="2">
    <source>
        <dbReference type="EMBL" id="PKZ41017.1"/>
    </source>
</evidence>
<name>A0A2I1P8Q9_9MICO</name>
<evidence type="ECO:0000313" key="3">
    <source>
        <dbReference type="Proteomes" id="UP000234206"/>
    </source>
</evidence>
<reference evidence="2 3" key="1">
    <citation type="submission" date="2017-12" db="EMBL/GenBank/DDBJ databases">
        <title>Phylogenetic diversity of female urinary microbiome.</title>
        <authorList>
            <person name="Thomas-White K."/>
            <person name="Wolfe A.J."/>
        </authorList>
    </citation>
    <scope>NUCLEOTIDE SEQUENCE [LARGE SCALE GENOMIC DNA]</scope>
    <source>
        <strain evidence="2 3">UMB1298</strain>
    </source>
</reference>
<dbReference type="OrthoDB" id="3216194at2"/>
<proteinExistence type="predicted"/>
<accession>A0A2I1P8Q9</accession>
<sequence>MRPVPTSDPSPRLCSKVGCAQPAASTLTYVYAEQTVVVGPLVAEAEPHVYDLCAEHTARLTAPRGWQVMRLQIDLEDPTGAVADIGALAEAVRDHRERPAGAPGDGAEADRRQGPRLRLVSGDHDG</sequence>
<keyword evidence="3" id="KW-1185">Reference proteome</keyword>
<gene>
    <name evidence="2" type="ORF">CYJ76_10080</name>
</gene>
<feature type="region of interest" description="Disordered" evidence="1">
    <location>
        <begin position="93"/>
        <end position="126"/>
    </location>
</feature>